<evidence type="ECO:0000256" key="6">
    <source>
        <dbReference type="ARBA" id="ARBA00030642"/>
    </source>
</evidence>
<dbReference type="EMBL" id="JAMYQB010000012">
    <property type="protein sequence ID" value="MER9405642.1"/>
    <property type="molecule type" value="Genomic_DNA"/>
</dbReference>
<dbReference type="PANTHER" id="PTHR47245:SF2">
    <property type="entry name" value="PEPTIDYL-PROLYL CIS-TRANS ISOMERASE HP_0175-RELATED"/>
    <property type="match status" value="1"/>
</dbReference>
<keyword evidence="5 8" id="KW-0697">Rotamase</keyword>
<evidence type="ECO:0000256" key="1">
    <source>
        <dbReference type="ARBA" id="ARBA00000971"/>
    </source>
</evidence>
<dbReference type="PROSITE" id="PS50198">
    <property type="entry name" value="PPIC_PPIASE_2"/>
    <property type="match status" value="1"/>
</dbReference>
<evidence type="ECO:0000313" key="11">
    <source>
        <dbReference type="Proteomes" id="UP001433071"/>
    </source>
</evidence>
<proteinExistence type="inferred from homology"/>
<gene>
    <name evidence="10" type="ORF">NKI36_16540</name>
</gene>
<reference evidence="10 11" key="1">
    <citation type="journal article" date="2024" name="Proc. Natl. Acad. Sci. U.S.A.">
        <title>The evolutionary genomics of adaptation to stress in wild rhizobium bacteria.</title>
        <authorList>
            <person name="Kehlet-Delgado H."/>
            <person name="Montoya A.P."/>
            <person name="Jensen K.T."/>
            <person name="Wendlandt C.E."/>
            <person name="Dexheimer C."/>
            <person name="Roberts M."/>
            <person name="Torres Martinez L."/>
            <person name="Friesen M.L."/>
            <person name="Griffitts J.S."/>
            <person name="Porter S.S."/>
        </authorList>
    </citation>
    <scope>NUCLEOTIDE SEQUENCE [LARGE SCALE GENOMIC DNA]</scope>
    <source>
        <strain evidence="10 11">M0641</strain>
    </source>
</reference>
<evidence type="ECO:0000256" key="3">
    <source>
        <dbReference type="ARBA" id="ARBA00013194"/>
    </source>
</evidence>
<dbReference type="RefSeq" id="WP_352558950.1">
    <property type="nucleotide sequence ID" value="NZ_JAMYQB010000012.1"/>
</dbReference>
<dbReference type="PANTHER" id="PTHR47245">
    <property type="entry name" value="PEPTIDYLPROLYL ISOMERASE"/>
    <property type="match status" value="1"/>
</dbReference>
<keyword evidence="11" id="KW-1185">Reference proteome</keyword>
<protein>
    <recommendedName>
        <fullName evidence="4">Parvulin-like PPIase</fullName>
        <ecNumber evidence="3">5.2.1.8</ecNumber>
    </recommendedName>
    <alternativeName>
        <fullName evidence="6">Peptidyl-prolyl cis-trans isomerase plp</fullName>
    </alternativeName>
    <alternativeName>
        <fullName evidence="7">Rotamase plp</fullName>
    </alternativeName>
</protein>
<evidence type="ECO:0000256" key="7">
    <source>
        <dbReference type="ARBA" id="ARBA00031484"/>
    </source>
</evidence>
<keyword evidence="8 10" id="KW-0413">Isomerase</keyword>
<dbReference type="InterPro" id="IPR000297">
    <property type="entry name" value="PPIase_PpiC"/>
</dbReference>
<dbReference type="InterPro" id="IPR027304">
    <property type="entry name" value="Trigger_fact/SurA_dom_sf"/>
</dbReference>
<dbReference type="Gene3D" id="3.10.50.40">
    <property type="match status" value="1"/>
</dbReference>
<comment type="catalytic activity">
    <reaction evidence="1">
        <text>[protein]-peptidylproline (omega=180) = [protein]-peptidylproline (omega=0)</text>
        <dbReference type="Rhea" id="RHEA:16237"/>
        <dbReference type="Rhea" id="RHEA-COMP:10747"/>
        <dbReference type="Rhea" id="RHEA-COMP:10748"/>
        <dbReference type="ChEBI" id="CHEBI:83833"/>
        <dbReference type="ChEBI" id="CHEBI:83834"/>
        <dbReference type="EC" id="5.2.1.8"/>
    </reaction>
</comment>
<dbReference type="GO" id="GO:0016853">
    <property type="term" value="F:isomerase activity"/>
    <property type="evidence" value="ECO:0007669"/>
    <property type="project" value="UniProtKB-KW"/>
</dbReference>
<dbReference type="SUPFAM" id="SSF54534">
    <property type="entry name" value="FKBP-like"/>
    <property type="match status" value="1"/>
</dbReference>
<dbReference type="EC" id="5.2.1.8" evidence="3"/>
<dbReference type="InterPro" id="IPR050245">
    <property type="entry name" value="PrsA_foldase"/>
</dbReference>
<feature type="domain" description="PpiC" evidence="9">
    <location>
        <begin position="71"/>
        <end position="184"/>
    </location>
</feature>
<dbReference type="SUPFAM" id="SSF109998">
    <property type="entry name" value="Triger factor/SurA peptide-binding domain-like"/>
    <property type="match status" value="1"/>
</dbReference>
<sequence>MRWLKQTWSSQWLREPTADELKGLVDDLLNEKVMAREAREMGLEKDDTIIRRRLAQKLKFLVEDTAQLAEPTEAELRQFYAANPAHFETPGKRSFRQVYFNPEHRKDAAADATAALRALAANTEGGSTEGDRLLFGDSLADADELALSGMFGADFAREVFALEPGGWRGPVKSGYGFHLVLVTHRTPTTSKPFETVRDAVLAEWRSAKQTEFSRDYLIALRNKYGVELDDSTKAALGSGPAMNVAAQ</sequence>
<dbReference type="InterPro" id="IPR046357">
    <property type="entry name" value="PPIase_dom_sf"/>
</dbReference>
<evidence type="ECO:0000313" key="10">
    <source>
        <dbReference type="EMBL" id="MER9405642.1"/>
    </source>
</evidence>
<dbReference type="Pfam" id="PF13145">
    <property type="entry name" value="Rotamase_2"/>
    <property type="match status" value="1"/>
</dbReference>
<comment type="similarity">
    <text evidence="2">Belongs to the PpiC/parvulin rotamase family.</text>
</comment>
<name>A0ABV1Z0W5_9HYPH</name>
<organism evidence="10 11">
    <name type="scientific">Mesorhizobium caraganae</name>
    <dbReference type="NCBI Taxonomy" id="483206"/>
    <lineage>
        <taxon>Bacteria</taxon>
        <taxon>Pseudomonadati</taxon>
        <taxon>Pseudomonadota</taxon>
        <taxon>Alphaproteobacteria</taxon>
        <taxon>Hyphomicrobiales</taxon>
        <taxon>Phyllobacteriaceae</taxon>
        <taxon>Mesorhizobium</taxon>
    </lineage>
</organism>
<evidence type="ECO:0000256" key="8">
    <source>
        <dbReference type="PROSITE-ProRule" id="PRU00278"/>
    </source>
</evidence>
<dbReference type="Proteomes" id="UP001433071">
    <property type="component" value="Unassembled WGS sequence"/>
</dbReference>
<evidence type="ECO:0000256" key="5">
    <source>
        <dbReference type="ARBA" id="ARBA00023110"/>
    </source>
</evidence>
<evidence type="ECO:0000259" key="9">
    <source>
        <dbReference type="PROSITE" id="PS50198"/>
    </source>
</evidence>
<evidence type="ECO:0000256" key="2">
    <source>
        <dbReference type="ARBA" id="ARBA00007656"/>
    </source>
</evidence>
<accession>A0ABV1Z0W5</accession>
<comment type="caution">
    <text evidence="10">The sequence shown here is derived from an EMBL/GenBank/DDBJ whole genome shotgun (WGS) entry which is preliminary data.</text>
</comment>
<evidence type="ECO:0000256" key="4">
    <source>
        <dbReference type="ARBA" id="ARBA00018370"/>
    </source>
</evidence>